<comment type="similarity">
    <text evidence="2">Belongs to the peptidase S54 family.</text>
</comment>
<dbReference type="Proteomes" id="UP000501802">
    <property type="component" value="Chromosome"/>
</dbReference>
<dbReference type="KEGG" id="spib:G8759_03210"/>
<keyword evidence="4" id="KW-0378">Hydrolase</keyword>
<feature type="transmembrane region" description="Helical" evidence="7">
    <location>
        <begin position="179"/>
        <end position="198"/>
    </location>
</feature>
<dbReference type="EMBL" id="CP050063">
    <property type="protein sequence ID" value="QIP11706.1"/>
    <property type="molecule type" value="Genomic_DNA"/>
</dbReference>
<keyword evidence="3 7" id="KW-0812">Transmembrane</keyword>
<keyword evidence="6 7" id="KW-0472">Membrane</keyword>
<dbReference type="InterPro" id="IPR035952">
    <property type="entry name" value="Rhomboid-like_sf"/>
</dbReference>
<dbReference type="GO" id="GO:0016020">
    <property type="term" value="C:membrane"/>
    <property type="evidence" value="ECO:0007669"/>
    <property type="project" value="UniProtKB-SubCell"/>
</dbReference>
<protein>
    <submittedName>
        <fullName evidence="9">Rhomboid family intramembrane serine protease</fullName>
    </submittedName>
</protein>
<dbReference type="GO" id="GO:0004252">
    <property type="term" value="F:serine-type endopeptidase activity"/>
    <property type="evidence" value="ECO:0007669"/>
    <property type="project" value="InterPro"/>
</dbReference>
<keyword evidence="10" id="KW-1185">Reference proteome</keyword>
<name>A0A6G9AHB6_9BACT</name>
<evidence type="ECO:0000256" key="7">
    <source>
        <dbReference type="SAM" id="Phobius"/>
    </source>
</evidence>
<feature type="transmembrane region" description="Helical" evidence="7">
    <location>
        <begin position="6"/>
        <end position="24"/>
    </location>
</feature>
<organism evidence="9 10">
    <name type="scientific">Spirosoma aureum</name>
    <dbReference type="NCBI Taxonomy" id="2692134"/>
    <lineage>
        <taxon>Bacteria</taxon>
        <taxon>Pseudomonadati</taxon>
        <taxon>Bacteroidota</taxon>
        <taxon>Cytophagia</taxon>
        <taxon>Cytophagales</taxon>
        <taxon>Cytophagaceae</taxon>
        <taxon>Spirosoma</taxon>
    </lineage>
</organism>
<feature type="domain" description="Peptidase S54 rhomboid" evidence="8">
    <location>
        <begin position="38"/>
        <end position="190"/>
    </location>
</feature>
<sequence>MSITLIIIIVTAGISLWAWNDYSVMNRWILNPYQVAQKGQYYRLLTAGFLHADWMHLIFNMISFYAFGGLMEQVFASLFGASGTIYYVGFYLIAIVISSIPTFLKHRKDSRYNSLGASGGVSAIIFAGILISPLTKLYLFFIPIGIPGFIFGPLYLIYSYYESQRGAGTVNHDAHLYGALFGVLFMCLVYPPVLPQFIDQIAGWRLF</sequence>
<dbReference type="GO" id="GO:0006508">
    <property type="term" value="P:proteolysis"/>
    <property type="evidence" value="ECO:0007669"/>
    <property type="project" value="UniProtKB-KW"/>
</dbReference>
<feature type="transmembrane region" description="Helical" evidence="7">
    <location>
        <begin position="74"/>
        <end position="100"/>
    </location>
</feature>
<dbReference type="RefSeq" id="WP_167205151.1">
    <property type="nucleotide sequence ID" value="NZ_CP050063.1"/>
</dbReference>
<dbReference type="SUPFAM" id="SSF144091">
    <property type="entry name" value="Rhomboid-like"/>
    <property type="match status" value="1"/>
</dbReference>
<evidence type="ECO:0000256" key="5">
    <source>
        <dbReference type="ARBA" id="ARBA00022989"/>
    </source>
</evidence>
<evidence type="ECO:0000256" key="3">
    <source>
        <dbReference type="ARBA" id="ARBA00022692"/>
    </source>
</evidence>
<evidence type="ECO:0000259" key="8">
    <source>
        <dbReference type="Pfam" id="PF01694"/>
    </source>
</evidence>
<accession>A0A6G9AHB6</accession>
<dbReference type="AlphaFoldDB" id="A0A6G9AHB6"/>
<dbReference type="Gene3D" id="1.20.1540.10">
    <property type="entry name" value="Rhomboid-like"/>
    <property type="match status" value="1"/>
</dbReference>
<feature type="transmembrane region" description="Helical" evidence="7">
    <location>
        <begin position="44"/>
        <end position="68"/>
    </location>
</feature>
<dbReference type="InterPro" id="IPR022764">
    <property type="entry name" value="Peptidase_S54_rhomboid_dom"/>
</dbReference>
<reference evidence="9 10" key="1">
    <citation type="submission" date="2020-03" db="EMBL/GenBank/DDBJ databases">
        <authorList>
            <person name="Kim M.K."/>
        </authorList>
    </citation>
    <scope>NUCLEOTIDE SEQUENCE [LARGE SCALE GENOMIC DNA]</scope>
    <source>
        <strain evidence="9 10">BT328</strain>
    </source>
</reference>
<dbReference type="InterPro" id="IPR050925">
    <property type="entry name" value="Rhomboid_protease_S54"/>
</dbReference>
<feature type="transmembrane region" description="Helical" evidence="7">
    <location>
        <begin position="137"/>
        <end position="158"/>
    </location>
</feature>
<evidence type="ECO:0000256" key="2">
    <source>
        <dbReference type="ARBA" id="ARBA00009045"/>
    </source>
</evidence>
<feature type="transmembrane region" description="Helical" evidence="7">
    <location>
        <begin position="112"/>
        <end position="131"/>
    </location>
</feature>
<evidence type="ECO:0000313" key="9">
    <source>
        <dbReference type="EMBL" id="QIP11706.1"/>
    </source>
</evidence>
<dbReference type="PANTHER" id="PTHR43731">
    <property type="entry name" value="RHOMBOID PROTEASE"/>
    <property type="match status" value="1"/>
</dbReference>
<evidence type="ECO:0000313" key="10">
    <source>
        <dbReference type="Proteomes" id="UP000501802"/>
    </source>
</evidence>
<dbReference type="PANTHER" id="PTHR43731:SF14">
    <property type="entry name" value="PRESENILIN-ASSOCIATED RHOMBOID-LIKE PROTEIN, MITOCHONDRIAL"/>
    <property type="match status" value="1"/>
</dbReference>
<keyword evidence="5 7" id="KW-1133">Transmembrane helix</keyword>
<evidence type="ECO:0000256" key="6">
    <source>
        <dbReference type="ARBA" id="ARBA00023136"/>
    </source>
</evidence>
<proteinExistence type="inferred from homology"/>
<comment type="subcellular location">
    <subcellularLocation>
        <location evidence="1">Membrane</location>
        <topology evidence="1">Multi-pass membrane protein</topology>
    </subcellularLocation>
</comment>
<evidence type="ECO:0000256" key="1">
    <source>
        <dbReference type="ARBA" id="ARBA00004141"/>
    </source>
</evidence>
<keyword evidence="9" id="KW-0645">Protease</keyword>
<gene>
    <name evidence="9" type="ORF">G8759_03210</name>
</gene>
<evidence type="ECO:0000256" key="4">
    <source>
        <dbReference type="ARBA" id="ARBA00022801"/>
    </source>
</evidence>
<dbReference type="Pfam" id="PF01694">
    <property type="entry name" value="Rhomboid"/>
    <property type="match status" value="1"/>
</dbReference>